<feature type="compositionally biased region" description="Polar residues" evidence="7">
    <location>
        <begin position="874"/>
        <end position="887"/>
    </location>
</feature>
<feature type="compositionally biased region" description="Basic and acidic residues" evidence="7">
    <location>
        <begin position="750"/>
        <end position="775"/>
    </location>
</feature>
<dbReference type="VEuPathDB" id="FungiDB:F503_03316"/>
<name>S3C030_OPHP1</name>
<feature type="compositionally biased region" description="Basic and acidic residues" evidence="7">
    <location>
        <begin position="1179"/>
        <end position="1227"/>
    </location>
</feature>
<dbReference type="HOGENOM" id="CLU_006072_1_2_1"/>
<feature type="compositionally biased region" description="Polar residues" evidence="7">
    <location>
        <begin position="842"/>
        <end position="855"/>
    </location>
</feature>
<protein>
    <submittedName>
        <fullName evidence="9">Calpain family cysteine protease</fullName>
    </submittedName>
</protein>
<dbReference type="STRING" id="1262450.S3C030"/>
<dbReference type="Pfam" id="PF00648">
    <property type="entry name" value="Peptidase_C2"/>
    <property type="match status" value="1"/>
</dbReference>
<evidence type="ECO:0000313" key="9">
    <source>
        <dbReference type="EMBL" id="EPE06889.1"/>
    </source>
</evidence>
<dbReference type="InterPro" id="IPR001300">
    <property type="entry name" value="Peptidase_C2_calpain_cat"/>
</dbReference>
<organism evidence="9 10">
    <name type="scientific">Ophiostoma piceae (strain UAMH 11346)</name>
    <name type="common">Sap stain fungus</name>
    <dbReference type="NCBI Taxonomy" id="1262450"/>
    <lineage>
        <taxon>Eukaryota</taxon>
        <taxon>Fungi</taxon>
        <taxon>Dikarya</taxon>
        <taxon>Ascomycota</taxon>
        <taxon>Pezizomycotina</taxon>
        <taxon>Sordariomycetes</taxon>
        <taxon>Sordariomycetidae</taxon>
        <taxon>Ophiostomatales</taxon>
        <taxon>Ophiostomataceae</taxon>
        <taxon>Ophiostoma</taxon>
    </lineage>
</organism>
<feature type="compositionally biased region" description="Low complexity" evidence="7">
    <location>
        <begin position="862"/>
        <end position="873"/>
    </location>
</feature>
<dbReference type="Proteomes" id="UP000016923">
    <property type="component" value="Unassembled WGS sequence"/>
</dbReference>
<dbReference type="SMART" id="SM00230">
    <property type="entry name" value="CysPc"/>
    <property type="match status" value="1"/>
</dbReference>
<keyword evidence="4 6" id="KW-0788">Thiol protease</keyword>
<feature type="region of interest" description="Disordered" evidence="7">
    <location>
        <begin position="667"/>
        <end position="799"/>
    </location>
</feature>
<feature type="compositionally biased region" description="Basic and acidic residues" evidence="7">
    <location>
        <begin position="944"/>
        <end position="963"/>
    </location>
</feature>
<dbReference type="SUPFAM" id="SSF54001">
    <property type="entry name" value="Cysteine proteinases"/>
    <property type="match status" value="1"/>
</dbReference>
<reference evidence="9 10" key="1">
    <citation type="journal article" date="2013" name="BMC Genomics">
        <title>The genome and transcriptome of the pine saprophyte Ophiostoma piceae, and a comparison with the bark beetle-associated pine pathogen Grosmannia clavigera.</title>
        <authorList>
            <person name="Haridas S."/>
            <person name="Wang Y."/>
            <person name="Lim L."/>
            <person name="Massoumi Alamouti S."/>
            <person name="Jackman S."/>
            <person name="Docking R."/>
            <person name="Robertson G."/>
            <person name="Birol I."/>
            <person name="Bohlmann J."/>
            <person name="Breuil C."/>
        </authorList>
    </citation>
    <scope>NUCLEOTIDE SEQUENCE [LARGE SCALE GENOMIC DNA]</scope>
    <source>
        <strain evidence="9 10">UAMH 11346</strain>
    </source>
</reference>
<evidence type="ECO:0000256" key="6">
    <source>
        <dbReference type="PROSITE-ProRule" id="PRU00239"/>
    </source>
</evidence>
<evidence type="ECO:0000256" key="2">
    <source>
        <dbReference type="ARBA" id="ARBA00022670"/>
    </source>
</evidence>
<dbReference type="GO" id="GO:0006508">
    <property type="term" value="P:proteolysis"/>
    <property type="evidence" value="ECO:0007669"/>
    <property type="project" value="UniProtKB-KW"/>
</dbReference>
<keyword evidence="2 6" id="KW-0645">Protease</keyword>
<gene>
    <name evidence="9" type="ORF">F503_03316</name>
</gene>
<feature type="region of interest" description="Disordered" evidence="7">
    <location>
        <begin position="1044"/>
        <end position="1067"/>
    </location>
</feature>
<dbReference type="CDD" id="cd00044">
    <property type="entry name" value="CysPc"/>
    <property type="match status" value="1"/>
</dbReference>
<feature type="compositionally biased region" description="Low complexity" evidence="7">
    <location>
        <begin position="1001"/>
        <end position="1012"/>
    </location>
</feature>
<feature type="region of interest" description="Disordered" evidence="7">
    <location>
        <begin position="1"/>
        <end position="27"/>
    </location>
</feature>
<comment type="similarity">
    <text evidence="1">Belongs to the peptidase C2 family.</text>
</comment>
<evidence type="ECO:0000259" key="8">
    <source>
        <dbReference type="PROSITE" id="PS50203"/>
    </source>
</evidence>
<dbReference type="PROSITE" id="PS50203">
    <property type="entry name" value="CALPAIN_CAT"/>
    <property type="match status" value="1"/>
</dbReference>
<feature type="active site" evidence="5 6">
    <location>
        <position position="179"/>
    </location>
</feature>
<keyword evidence="3 6" id="KW-0378">Hydrolase</keyword>
<dbReference type="Gene3D" id="3.90.70.10">
    <property type="entry name" value="Cysteine proteinases"/>
    <property type="match status" value="1"/>
</dbReference>
<feature type="compositionally biased region" description="Basic residues" evidence="7">
    <location>
        <begin position="1288"/>
        <end position="1298"/>
    </location>
</feature>
<dbReference type="EMBL" id="KE148152">
    <property type="protein sequence ID" value="EPE06889.1"/>
    <property type="molecule type" value="Genomic_DNA"/>
</dbReference>
<dbReference type="OrthoDB" id="424753at2759"/>
<dbReference type="PANTHER" id="PTHR10183:SF379">
    <property type="entry name" value="CALPAIN-5"/>
    <property type="match status" value="1"/>
</dbReference>
<feature type="region of interest" description="Disordered" evidence="7">
    <location>
        <begin position="512"/>
        <end position="546"/>
    </location>
</feature>
<dbReference type="GO" id="GO:0004198">
    <property type="term" value="F:calcium-dependent cysteine-type endopeptidase activity"/>
    <property type="evidence" value="ECO:0007669"/>
    <property type="project" value="InterPro"/>
</dbReference>
<feature type="compositionally biased region" description="Basic and acidic residues" evidence="7">
    <location>
        <begin position="687"/>
        <end position="743"/>
    </location>
</feature>
<dbReference type="PANTHER" id="PTHR10183">
    <property type="entry name" value="CALPAIN"/>
    <property type="match status" value="1"/>
</dbReference>
<proteinExistence type="inferred from homology"/>
<dbReference type="PROSITE" id="PS00139">
    <property type="entry name" value="THIOL_PROTEASE_CYS"/>
    <property type="match status" value="1"/>
</dbReference>
<feature type="active site" evidence="5 6">
    <location>
        <position position="364"/>
    </location>
</feature>
<evidence type="ECO:0000313" key="10">
    <source>
        <dbReference type="Proteomes" id="UP000016923"/>
    </source>
</evidence>
<dbReference type="eggNOG" id="KOG0045">
    <property type="taxonomic scope" value="Eukaryota"/>
</dbReference>
<feature type="compositionally biased region" description="Basic and acidic residues" evidence="7">
    <location>
        <begin position="1116"/>
        <end position="1155"/>
    </location>
</feature>
<accession>S3C030</accession>
<evidence type="ECO:0000256" key="4">
    <source>
        <dbReference type="ARBA" id="ARBA00022807"/>
    </source>
</evidence>
<feature type="region of interest" description="Disordered" evidence="7">
    <location>
        <begin position="833"/>
        <end position="1012"/>
    </location>
</feature>
<dbReference type="InterPro" id="IPR038765">
    <property type="entry name" value="Papain-like_cys_pep_sf"/>
</dbReference>
<sequence>MSRCSSRSASPGEYVKPRRVRRASVTRSPQEVIDDYWAEFQTKTPGKVSSVIPQKVFADKAARRMADKIKRGSQTTSASYEEAAEQCRAKVAHIVKECRRVNQKYRDPHFDLDVDLNFGSRDCLDGLNNAAPDPKPPIGSRTVYKPKSVKRVADIFDKPEFFIDGPTANDVRQGHNGDCWLLAALCTLSNKSGLIQRTCVAHDAAVGVYGFVFHRDGEWFSEIIDDKLYLKSPDYDDSNLERDLLEDRARNNSEEQYRKVYQSNSGALYFAQCDNPNETWLPLLEKAYAKAHGDYTSIDGGLMGEGIEDLTGGVTSELYATDILDKEYFWNEELKKVNDTFLFGCSTGIWGRGRGERDGIVEGHAYSVMRAVEMDGERLVLLKNPWGEHEWKGPWSDGSKEWTAEWIQKLDHKFGDDGSFWISYEDLLRKYQSFDRTRLFGSDWKVANTWTAMTVPWTFEYNETKFAFSLARAGPVVLVLSQLDDRYFRGLEGQYRFQLSFRLHLLKPSPLAIDPNGAGTPDTSDSSERGRTDSFGSTESEFQSDDDGDYVVRCKNGYRMMRSVSVELDLEAGQYVVLVRIKATRDENLLPAEEVVRKSMETRREKLIRTGLAYDVAHSKGRIIETPAEKRARMATIERRKFRHKVLLKEQIMDVREARHMLARYVRKQERREQAKNKAAQKRRAERRKERAEKEAEKAEKEAEKEAEKIRAEEKQMDKPNKESTELEKKAKEEEPEKTNKAAEDEEEEVNTKSDESVPKDEENNVVKEDKEKGATLDNITTEVDAPVTEQPAEDLGPVVEEVDDVEDMAARLHNELNVTPVPTATILAASQSAEVEGRVQGGTSTPRPGSNKPTGAQDIPAVTVSAASASSTNGKNTPAVSVNNEAAQPEAHESCDDTEELPRPRDNGVRELPYHIPLLDGSRQRPVRYGVPHGAPHGMPYDAPHDIPRGRSRGDPRGDPRGGSRGGSRGVPFEFRPDVPRGASRGVPPKSEAEFRPQSDSELSSVSSLADVSDSEVDFMYEDLKRGGDISAAALGRGRTMHLRSIRDNSQSVAASRRREWRRPSPPHIHCHGRHCHHCPRADKEDEVEPWNAIAVVGLRIYYQEVDGDKERAAAAEEKVKAAEAEKAAMAEKAAKAEKAARVAKKKAEADEPSKSTPKPKSKSRYSKPSKTKSAKSKRSEESKNAKNKDAKDEDVDGKSVEDRDPKTDRAASGDHIVHLWVERPHPFMPESSGSEPASDSEYDSDNEDDGADSTEKAGGEDDGAIGQGAENTLDIDDTLKDSTVTARRRKAHKDRE</sequence>
<evidence type="ECO:0000256" key="3">
    <source>
        <dbReference type="ARBA" id="ARBA00022801"/>
    </source>
</evidence>
<feature type="active site" evidence="5 6">
    <location>
        <position position="384"/>
    </location>
</feature>
<feature type="compositionally biased region" description="Acidic residues" evidence="7">
    <location>
        <begin position="1240"/>
        <end position="1254"/>
    </location>
</feature>
<dbReference type="InterPro" id="IPR022684">
    <property type="entry name" value="Calpain_cysteine_protease"/>
</dbReference>
<dbReference type="FunFam" id="3.90.70.10:FF:000072">
    <property type="entry name" value="Cysteine proteinase"/>
    <property type="match status" value="1"/>
</dbReference>
<evidence type="ECO:0000256" key="5">
    <source>
        <dbReference type="PIRSR" id="PIRSR622684-1"/>
    </source>
</evidence>
<keyword evidence="10" id="KW-1185">Reference proteome</keyword>
<feature type="domain" description="Calpain catalytic" evidence="8">
    <location>
        <begin position="150"/>
        <end position="440"/>
    </location>
</feature>
<dbReference type="InterPro" id="IPR000169">
    <property type="entry name" value="Pept_cys_AS"/>
</dbReference>
<evidence type="ECO:0000256" key="7">
    <source>
        <dbReference type="SAM" id="MobiDB-lite"/>
    </source>
</evidence>
<feature type="compositionally biased region" description="Basic and acidic residues" evidence="7">
    <location>
        <begin position="667"/>
        <end position="676"/>
    </location>
</feature>
<feature type="compositionally biased region" description="Basic residues" evidence="7">
    <location>
        <begin position="1159"/>
        <end position="1178"/>
    </location>
</feature>
<feature type="region of interest" description="Disordered" evidence="7">
    <location>
        <begin position="1116"/>
        <end position="1298"/>
    </location>
</feature>
<feature type="compositionally biased region" description="Basic and acidic residues" evidence="7">
    <location>
        <begin position="891"/>
        <end position="914"/>
    </location>
</feature>
<dbReference type="PRINTS" id="PR00704">
    <property type="entry name" value="CALPAIN"/>
</dbReference>
<evidence type="ECO:0000256" key="1">
    <source>
        <dbReference type="ARBA" id="ARBA00007623"/>
    </source>
</evidence>